<dbReference type="Pfam" id="PF14417">
    <property type="entry name" value="MEDS"/>
    <property type="match status" value="1"/>
</dbReference>
<dbReference type="InterPro" id="IPR036890">
    <property type="entry name" value="HATPase_C_sf"/>
</dbReference>
<proteinExistence type="predicted"/>
<dbReference type="EMBL" id="SUMC01000035">
    <property type="protein sequence ID" value="TKA06693.1"/>
    <property type="molecule type" value="Genomic_DNA"/>
</dbReference>
<feature type="domain" description="MEDS" evidence="3">
    <location>
        <begin position="23"/>
        <end position="165"/>
    </location>
</feature>
<dbReference type="InterPro" id="IPR025847">
    <property type="entry name" value="MEDS_domain"/>
</dbReference>
<feature type="domain" description="Histidine kinase/HSP90-like ATPase" evidence="2">
    <location>
        <begin position="208"/>
        <end position="317"/>
    </location>
</feature>
<evidence type="ECO:0000259" key="3">
    <source>
        <dbReference type="Pfam" id="PF14417"/>
    </source>
</evidence>
<organism evidence="4 5">
    <name type="scientific">Actinacidiphila oryziradicis</name>
    <dbReference type="NCBI Taxonomy" id="2571141"/>
    <lineage>
        <taxon>Bacteria</taxon>
        <taxon>Bacillati</taxon>
        <taxon>Actinomycetota</taxon>
        <taxon>Actinomycetes</taxon>
        <taxon>Kitasatosporales</taxon>
        <taxon>Streptomycetaceae</taxon>
        <taxon>Actinacidiphila</taxon>
    </lineage>
</organism>
<dbReference type="Proteomes" id="UP000305778">
    <property type="component" value="Unassembled WGS sequence"/>
</dbReference>
<dbReference type="OrthoDB" id="4088450at2"/>
<dbReference type="NCBIfam" id="NF041045">
    <property type="entry name" value="RsbA_anti_sig"/>
    <property type="match status" value="1"/>
</dbReference>
<accession>A0A4U0SCX0</accession>
<keyword evidence="5" id="KW-1185">Reference proteome</keyword>
<dbReference type="AlphaFoldDB" id="A0A4U0SCX0"/>
<dbReference type="Gene3D" id="3.30.565.10">
    <property type="entry name" value="Histidine kinase-like ATPase, C-terminal domain"/>
    <property type="match status" value="1"/>
</dbReference>
<keyword evidence="1" id="KW-0723">Serine/threonine-protein kinase</keyword>
<keyword evidence="4" id="KW-0418">Kinase</keyword>
<dbReference type="InterPro" id="IPR003594">
    <property type="entry name" value="HATPase_dom"/>
</dbReference>
<protein>
    <submittedName>
        <fullName evidence="4">Sensor histidine kinase</fullName>
    </submittedName>
</protein>
<comment type="caution">
    <text evidence="4">The sequence shown here is derived from an EMBL/GenBank/DDBJ whole genome shotgun (WGS) entry which is preliminary data.</text>
</comment>
<evidence type="ECO:0000259" key="2">
    <source>
        <dbReference type="Pfam" id="PF13581"/>
    </source>
</evidence>
<keyword evidence="4" id="KW-0808">Transferase</keyword>
<gene>
    <name evidence="4" type="ORF">FCI23_30405</name>
</gene>
<dbReference type="InterPro" id="IPR047718">
    <property type="entry name" value="RsbA-like_anti_sig"/>
</dbReference>
<sequence length="326" mass="34535">MGGATEVNDSDIRPGQAAAPFVHPALFYGSRDEYVDGVGGFVRAALRMSAPTLVAVPGDRLEDLRRGVGEAFGSVVSADMTELGRNPGRILSRLREFAAQHPGRHVQIVVEPIWAGRSPAEITEATRHEALINLAFQGKAATILCPYDLAGLPKEVVEDARRTHPALTENGTTTASDCYTDPAEMSARCDLPLADAVPVQRFDYGRGQLGEVRDLVQAWAATTGLDSVRISDFVLATGEAAANSILHGGGCGTLRLWSENGAAIAEIQDSGRLSDPLAGRARPGPASANGGRGLWLIHQLCDLVETRATATGLTLRLHMTVPPHHG</sequence>
<dbReference type="GO" id="GO:0004674">
    <property type="term" value="F:protein serine/threonine kinase activity"/>
    <property type="evidence" value="ECO:0007669"/>
    <property type="project" value="UniProtKB-KW"/>
</dbReference>
<dbReference type="Pfam" id="PF13581">
    <property type="entry name" value="HATPase_c_2"/>
    <property type="match status" value="1"/>
</dbReference>
<evidence type="ECO:0000313" key="5">
    <source>
        <dbReference type="Proteomes" id="UP000305778"/>
    </source>
</evidence>
<evidence type="ECO:0000313" key="4">
    <source>
        <dbReference type="EMBL" id="TKA06693.1"/>
    </source>
</evidence>
<reference evidence="4 5" key="1">
    <citation type="submission" date="2019-04" db="EMBL/GenBank/DDBJ databases">
        <title>Streptomyces oryziradicis sp. nov., a novel actinomycete isolated from rhizosphere soil of rice (Oryza sativa L.).</title>
        <authorList>
            <person name="Li C."/>
        </authorList>
    </citation>
    <scope>NUCLEOTIDE SEQUENCE [LARGE SCALE GENOMIC DNA]</scope>
    <source>
        <strain evidence="4 5">NEAU-C40</strain>
    </source>
</reference>
<dbReference type="CDD" id="cd16936">
    <property type="entry name" value="HATPase_RsbW-like"/>
    <property type="match status" value="1"/>
</dbReference>
<evidence type="ECO:0000256" key="1">
    <source>
        <dbReference type="ARBA" id="ARBA00022527"/>
    </source>
</evidence>
<dbReference type="PANTHER" id="PTHR35526">
    <property type="entry name" value="ANTI-SIGMA-F FACTOR RSBW-RELATED"/>
    <property type="match status" value="1"/>
</dbReference>
<name>A0A4U0SCX0_9ACTN</name>
<dbReference type="PANTHER" id="PTHR35526:SF3">
    <property type="entry name" value="ANTI-SIGMA-F FACTOR RSBW"/>
    <property type="match status" value="1"/>
</dbReference>
<dbReference type="InterPro" id="IPR050267">
    <property type="entry name" value="Anti-sigma-factor_SerPK"/>
</dbReference>